<keyword evidence="2" id="KW-1185">Reference proteome</keyword>
<dbReference type="InterPro" id="IPR009218">
    <property type="entry name" value="HD_phosphohydro"/>
</dbReference>
<dbReference type="EMBL" id="BMHT01000001">
    <property type="protein sequence ID" value="GGE98337.1"/>
    <property type="molecule type" value="Genomic_DNA"/>
</dbReference>
<dbReference type="PIRSF" id="PIRSF035170">
    <property type="entry name" value="HD_phosphohydro"/>
    <property type="match status" value="1"/>
</dbReference>
<dbReference type="PANTHER" id="PTHR21174">
    <property type="match status" value="1"/>
</dbReference>
<proteinExistence type="predicted"/>
<evidence type="ECO:0000313" key="2">
    <source>
        <dbReference type="Proteomes" id="UP000632273"/>
    </source>
</evidence>
<dbReference type="RefSeq" id="WP_188810849.1">
    <property type="nucleotide sequence ID" value="NZ_BMHT01000001.1"/>
</dbReference>
<dbReference type="SUPFAM" id="SSF109604">
    <property type="entry name" value="HD-domain/PDEase-like"/>
    <property type="match status" value="1"/>
</dbReference>
<gene>
    <name evidence="1" type="ORF">GCM10011383_06400</name>
</gene>
<protein>
    <recommendedName>
        <fullName evidence="3">Metal-dependent phosphohydrolase</fullName>
    </recommendedName>
</protein>
<dbReference type="Proteomes" id="UP000632273">
    <property type="component" value="Unassembled WGS sequence"/>
</dbReference>
<evidence type="ECO:0000313" key="1">
    <source>
        <dbReference type="EMBL" id="GGE98337.1"/>
    </source>
</evidence>
<comment type="caution">
    <text evidence="1">The sequence shown here is derived from an EMBL/GenBank/DDBJ whole genome shotgun (WGS) entry which is preliminary data.</text>
</comment>
<evidence type="ECO:0008006" key="3">
    <source>
        <dbReference type="Google" id="ProtNLM"/>
    </source>
</evidence>
<reference evidence="2" key="1">
    <citation type="journal article" date="2019" name="Int. J. Syst. Evol. Microbiol.">
        <title>The Global Catalogue of Microorganisms (GCM) 10K type strain sequencing project: providing services to taxonomists for standard genome sequencing and annotation.</title>
        <authorList>
            <consortium name="The Broad Institute Genomics Platform"/>
            <consortium name="The Broad Institute Genome Sequencing Center for Infectious Disease"/>
            <person name="Wu L."/>
            <person name="Ma J."/>
        </authorList>
    </citation>
    <scope>NUCLEOTIDE SEQUENCE [LARGE SCALE GENOMIC DNA]</scope>
    <source>
        <strain evidence="2">CGMCC 1.15197</strain>
    </source>
</reference>
<sequence length="220" mass="25550">MSLFNGSISLNTTLATRWQRLTTPLTADVALRETMFRQLSEAYGSSDRHYHTLTHIRSMLDALERSGLALQDPLVVQLAAWFHDAVYSYLRDDNEVRSALLAKEFLSKTTLSAERCSRVVFLIERTKDHTQPQPAGDKDLLWFLDADLQILGAPEADYWQYARQVRQEYRLVPEFMYRRGRRKVLEKLLGVPQLYQTEDFRSRLEAAARRNLRAELQDLG</sequence>
<name>A0ABQ1TLK2_9BACT</name>
<organism evidence="1 2">
    <name type="scientific">Hymenobacter cavernae</name>
    <dbReference type="NCBI Taxonomy" id="2044852"/>
    <lineage>
        <taxon>Bacteria</taxon>
        <taxon>Pseudomonadati</taxon>
        <taxon>Bacteroidota</taxon>
        <taxon>Cytophagia</taxon>
        <taxon>Cytophagales</taxon>
        <taxon>Hymenobacteraceae</taxon>
        <taxon>Hymenobacter</taxon>
    </lineage>
</organism>
<dbReference type="Gene3D" id="1.10.3210.10">
    <property type="entry name" value="Hypothetical protein af1432"/>
    <property type="match status" value="1"/>
</dbReference>
<accession>A0ABQ1TLK2</accession>
<dbReference type="PANTHER" id="PTHR21174:SF0">
    <property type="entry name" value="HD PHOSPHOHYDROLASE FAMILY PROTEIN-RELATED"/>
    <property type="match status" value="1"/>
</dbReference>